<reference evidence="1 2" key="1">
    <citation type="journal article" date="2018" name="Nat. Biotechnol.">
        <title>A standardized bacterial taxonomy based on genome phylogeny substantially revises the tree of life.</title>
        <authorList>
            <person name="Parks D.H."/>
            <person name="Chuvochina M."/>
            <person name="Waite D.W."/>
            <person name="Rinke C."/>
            <person name="Skarshewski A."/>
            <person name="Chaumeil P.A."/>
            <person name="Hugenholtz P."/>
        </authorList>
    </citation>
    <scope>NUCLEOTIDE SEQUENCE [LARGE SCALE GENOMIC DNA]</scope>
    <source>
        <strain evidence="1">UBA9881</strain>
    </source>
</reference>
<accession>A0A3D5N862</accession>
<dbReference type="STRING" id="168935.AUP42_17535"/>
<evidence type="ECO:0000313" key="1">
    <source>
        <dbReference type="EMBL" id="HCW67567.1"/>
    </source>
</evidence>
<organism evidence="1 2">
    <name type="scientific">Thalassospira lucentensis</name>
    <dbReference type="NCBI Taxonomy" id="168935"/>
    <lineage>
        <taxon>Bacteria</taxon>
        <taxon>Pseudomonadati</taxon>
        <taxon>Pseudomonadota</taxon>
        <taxon>Alphaproteobacteria</taxon>
        <taxon>Rhodospirillales</taxon>
        <taxon>Thalassospiraceae</taxon>
        <taxon>Thalassospira</taxon>
    </lineage>
</organism>
<gene>
    <name evidence="1" type="ORF">DHR80_10260</name>
</gene>
<dbReference type="Proteomes" id="UP000264179">
    <property type="component" value="Unassembled WGS sequence"/>
</dbReference>
<dbReference type="RefSeq" id="WP_423837133.1">
    <property type="nucleotide sequence ID" value="NZ_DPOP01000084.1"/>
</dbReference>
<dbReference type="SUPFAM" id="SSF52242">
    <property type="entry name" value="Cobalamin (vitamin B12)-binding domain"/>
    <property type="match status" value="1"/>
</dbReference>
<protein>
    <submittedName>
        <fullName evidence="1">Methylmalonyl-CoA mutase</fullName>
    </submittedName>
</protein>
<dbReference type="Gene3D" id="3.40.50.280">
    <property type="entry name" value="Cobalamin-binding domain"/>
    <property type="match status" value="1"/>
</dbReference>
<comment type="caution">
    <text evidence="1">The sequence shown here is derived from an EMBL/GenBank/DDBJ whole genome shotgun (WGS) entry which is preliminary data.</text>
</comment>
<dbReference type="EMBL" id="DPOP01000084">
    <property type="protein sequence ID" value="HCW67567.1"/>
    <property type="molecule type" value="Genomic_DNA"/>
</dbReference>
<dbReference type="GO" id="GO:0031419">
    <property type="term" value="F:cobalamin binding"/>
    <property type="evidence" value="ECO:0007669"/>
    <property type="project" value="InterPro"/>
</dbReference>
<dbReference type="AlphaFoldDB" id="A0A3D5N862"/>
<feature type="non-terminal residue" evidence="1">
    <location>
        <position position="1"/>
    </location>
</feature>
<evidence type="ECO:0000313" key="2">
    <source>
        <dbReference type="Proteomes" id="UP000264179"/>
    </source>
</evidence>
<name>A0A3D5N862_9PROT</name>
<proteinExistence type="predicted"/>
<dbReference type="GO" id="GO:0046872">
    <property type="term" value="F:metal ion binding"/>
    <property type="evidence" value="ECO:0007669"/>
    <property type="project" value="InterPro"/>
</dbReference>
<sequence length="109" mass="11035">RNFFEAGGIEAITNTGFADAKSVAKAFTASGAKIAVICGSDPQYGDMAADVASALKTAGASLVYLAGHPGDARAGYEAAGIDDFIYVGTDVPDTCRTAMDHLSGARGDK</sequence>
<dbReference type="InterPro" id="IPR036724">
    <property type="entry name" value="Cobalamin-bd_sf"/>
</dbReference>